<feature type="compositionally biased region" description="Acidic residues" evidence="1">
    <location>
        <begin position="52"/>
        <end position="62"/>
    </location>
</feature>
<evidence type="ECO:0000256" key="1">
    <source>
        <dbReference type="SAM" id="MobiDB-lite"/>
    </source>
</evidence>
<dbReference type="GeneID" id="115890836"/>
<dbReference type="Proteomes" id="UP000504635">
    <property type="component" value="Unplaced"/>
</dbReference>
<dbReference type="AlphaFoldDB" id="A0A6J2YSG6"/>
<feature type="region of interest" description="Disordered" evidence="1">
    <location>
        <begin position="35"/>
        <end position="62"/>
    </location>
</feature>
<evidence type="ECO:0000313" key="3">
    <source>
        <dbReference type="Proteomes" id="UP000504635"/>
    </source>
</evidence>
<dbReference type="KEGG" id="soy:115890836"/>
<evidence type="ECO:0000313" key="4">
    <source>
        <dbReference type="RefSeq" id="XP_030767043.1"/>
    </source>
</evidence>
<protein>
    <submittedName>
        <fullName evidence="4">PiggyBac transposable element-derived protein 3-like</fullName>
    </submittedName>
</protein>
<organism evidence="3 4">
    <name type="scientific">Sitophilus oryzae</name>
    <name type="common">Rice weevil</name>
    <name type="synonym">Curculio oryzae</name>
    <dbReference type="NCBI Taxonomy" id="7048"/>
    <lineage>
        <taxon>Eukaryota</taxon>
        <taxon>Metazoa</taxon>
        <taxon>Ecdysozoa</taxon>
        <taxon>Arthropoda</taxon>
        <taxon>Hexapoda</taxon>
        <taxon>Insecta</taxon>
        <taxon>Pterygota</taxon>
        <taxon>Neoptera</taxon>
        <taxon>Endopterygota</taxon>
        <taxon>Coleoptera</taxon>
        <taxon>Polyphaga</taxon>
        <taxon>Cucujiformia</taxon>
        <taxon>Curculionidae</taxon>
        <taxon>Dryophthorinae</taxon>
        <taxon>Sitophilus</taxon>
    </lineage>
</organism>
<dbReference type="InParanoid" id="A0A6J2YSG6"/>
<dbReference type="InterPro" id="IPR029526">
    <property type="entry name" value="PGBD"/>
</dbReference>
<accession>A0A6J2YSG6</accession>
<dbReference type="RefSeq" id="XP_030767043.1">
    <property type="nucleotide sequence ID" value="XM_030911183.1"/>
</dbReference>
<reference evidence="4" key="1">
    <citation type="submission" date="2025-08" db="UniProtKB">
        <authorList>
            <consortium name="RefSeq"/>
        </authorList>
    </citation>
    <scope>IDENTIFICATION</scope>
    <source>
        <tissue evidence="4">Gonads</tissue>
    </source>
</reference>
<gene>
    <name evidence="4" type="primary">LOC115890836</name>
</gene>
<dbReference type="PANTHER" id="PTHR47272:SF2">
    <property type="entry name" value="PIGGYBAC TRANSPOSABLE ELEMENT-DERIVED PROTEIN 3-LIKE"/>
    <property type="match status" value="1"/>
</dbReference>
<evidence type="ECO:0000259" key="2">
    <source>
        <dbReference type="Pfam" id="PF13843"/>
    </source>
</evidence>
<dbReference type="PANTHER" id="PTHR47272">
    <property type="entry name" value="DDE_TNP_1_7 DOMAIN-CONTAINING PROTEIN"/>
    <property type="match status" value="1"/>
</dbReference>
<name>A0A6J2YSG6_SITOR</name>
<sequence>KIDLKKLENDPDALYDLLDSIDSEVEMESHEEETVTEVLEEEIAVPQATQSSDEEETDSEDDVPLAYLESGWKPGLFSSKEDPLVVNSTNSPQSPWHYFQKYLGADFYSLGAKLSDVMPRDMFYLLRVNFHAVDVLGVPGEIQKENRLWKLQPIIDMIRNHCRSLERKPKSSYSIDEQMIPFLGRCPVRQYVRNKPRPVDLKNVVLTTSEGKILDFEIYQGKLTPFQNKDLGLGASVILHLSHILPKESYLFIDRYFSTESLFDRLISLEIYGTGTIMPNR</sequence>
<keyword evidence="3" id="KW-1185">Reference proteome</keyword>
<feature type="domain" description="PiggyBac transposable element-derived protein" evidence="2">
    <location>
        <begin position="112"/>
        <end position="281"/>
    </location>
</feature>
<dbReference type="OrthoDB" id="6743825at2759"/>
<dbReference type="Pfam" id="PF13843">
    <property type="entry name" value="DDE_Tnp_1_7"/>
    <property type="match status" value="1"/>
</dbReference>
<feature type="non-terminal residue" evidence="4">
    <location>
        <position position="1"/>
    </location>
</feature>
<proteinExistence type="predicted"/>